<keyword evidence="1" id="KW-0472">Membrane</keyword>
<feature type="transmembrane region" description="Helical" evidence="1">
    <location>
        <begin position="118"/>
        <end position="137"/>
    </location>
</feature>
<dbReference type="PROSITE" id="PS51002">
    <property type="entry name" value="CYTB_NTER"/>
    <property type="match status" value="1"/>
</dbReference>
<dbReference type="GO" id="GO:0022904">
    <property type="term" value="P:respiratory electron transport chain"/>
    <property type="evidence" value="ECO:0007669"/>
    <property type="project" value="InterPro"/>
</dbReference>
<organism evidence="3">
    <name type="scientific">marine sediment metagenome</name>
    <dbReference type="NCBI Taxonomy" id="412755"/>
    <lineage>
        <taxon>unclassified sequences</taxon>
        <taxon>metagenomes</taxon>
        <taxon>ecological metagenomes</taxon>
    </lineage>
</organism>
<dbReference type="GO" id="GO:0016491">
    <property type="term" value="F:oxidoreductase activity"/>
    <property type="evidence" value="ECO:0007669"/>
    <property type="project" value="InterPro"/>
</dbReference>
<dbReference type="PANTHER" id="PTHR19271:SF16">
    <property type="entry name" value="CYTOCHROME B"/>
    <property type="match status" value="1"/>
</dbReference>
<gene>
    <name evidence="3" type="ORF">S01H4_22979</name>
</gene>
<keyword evidence="1" id="KW-0812">Transmembrane</keyword>
<comment type="caution">
    <text evidence="3">The sequence shown here is derived from an EMBL/GenBank/DDBJ whole genome shotgun (WGS) entry which is preliminary data.</text>
</comment>
<keyword evidence="1" id="KW-1133">Transmembrane helix</keyword>
<feature type="non-terminal residue" evidence="3">
    <location>
        <position position="138"/>
    </location>
</feature>
<dbReference type="InterPro" id="IPR005797">
    <property type="entry name" value="Cyt_b/b6_N"/>
</dbReference>
<dbReference type="GO" id="GO:0009055">
    <property type="term" value="F:electron transfer activity"/>
    <property type="evidence" value="ECO:0007669"/>
    <property type="project" value="InterPro"/>
</dbReference>
<dbReference type="AlphaFoldDB" id="X1B1M6"/>
<sequence length="138" mass="15873">MTEKVITWLDERLGITGIYDLVFDRKVPKVNWWFTLGSASLFLFVIQGVTGVFLSVYYVPSPDKAYDSIQYIMNGVTFGWLIRGIHHWGATLMVIFVFIHMLRTFFMGAYKFPREITWLTGVILLLATLGMGFTGYLL</sequence>
<evidence type="ECO:0000256" key="1">
    <source>
        <dbReference type="SAM" id="Phobius"/>
    </source>
</evidence>
<dbReference type="Pfam" id="PF00033">
    <property type="entry name" value="Cytochrome_B"/>
    <property type="match status" value="1"/>
</dbReference>
<dbReference type="Gene3D" id="1.20.810.10">
    <property type="entry name" value="Cytochrome Bc1 Complex, Chain C"/>
    <property type="match status" value="1"/>
</dbReference>
<evidence type="ECO:0000313" key="3">
    <source>
        <dbReference type="EMBL" id="GAG89659.1"/>
    </source>
</evidence>
<dbReference type="SUPFAM" id="SSF81342">
    <property type="entry name" value="Transmembrane di-heme cytochromes"/>
    <property type="match status" value="1"/>
</dbReference>
<dbReference type="PANTHER" id="PTHR19271">
    <property type="entry name" value="CYTOCHROME B"/>
    <property type="match status" value="1"/>
</dbReference>
<name>X1B1M6_9ZZZZ</name>
<evidence type="ECO:0000259" key="2">
    <source>
        <dbReference type="PROSITE" id="PS51002"/>
    </source>
</evidence>
<feature type="domain" description="Cytochrome b/b6 N-terminal region profile" evidence="2">
    <location>
        <begin position="5"/>
        <end position="138"/>
    </location>
</feature>
<proteinExistence type="predicted"/>
<protein>
    <recommendedName>
        <fullName evidence="2">Cytochrome b/b6 N-terminal region profile domain-containing protein</fullName>
    </recommendedName>
</protein>
<feature type="transmembrane region" description="Helical" evidence="1">
    <location>
        <begin position="85"/>
        <end position="106"/>
    </location>
</feature>
<dbReference type="InterPro" id="IPR016174">
    <property type="entry name" value="Di-haem_cyt_TM"/>
</dbReference>
<dbReference type="EMBL" id="BART01010605">
    <property type="protein sequence ID" value="GAG89659.1"/>
    <property type="molecule type" value="Genomic_DNA"/>
</dbReference>
<reference evidence="3" key="1">
    <citation type="journal article" date="2014" name="Front. Microbiol.">
        <title>High frequency of phylogenetically diverse reductive dehalogenase-homologous genes in deep subseafloor sedimentary metagenomes.</title>
        <authorList>
            <person name="Kawai M."/>
            <person name="Futagami T."/>
            <person name="Toyoda A."/>
            <person name="Takaki Y."/>
            <person name="Nishi S."/>
            <person name="Hori S."/>
            <person name="Arai W."/>
            <person name="Tsubouchi T."/>
            <person name="Morono Y."/>
            <person name="Uchiyama I."/>
            <person name="Ito T."/>
            <person name="Fujiyama A."/>
            <person name="Inagaki F."/>
            <person name="Takami H."/>
        </authorList>
    </citation>
    <scope>NUCLEOTIDE SEQUENCE</scope>
    <source>
        <strain evidence="3">Expedition CK06-06</strain>
    </source>
</reference>
<feature type="transmembrane region" description="Helical" evidence="1">
    <location>
        <begin position="32"/>
        <end position="58"/>
    </location>
</feature>
<dbReference type="InterPro" id="IPR027387">
    <property type="entry name" value="Cytb/b6-like_sf"/>
</dbReference>
<dbReference type="GO" id="GO:0016020">
    <property type="term" value="C:membrane"/>
    <property type="evidence" value="ECO:0007669"/>
    <property type="project" value="InterPro"/>
</dbReference>
<accession>X1B1M6</accession>